<evidence type="ECO:0000313" key="2">
    <source>
        <dbReference type="Proteomes" id="UP000785679"/>
    </source>
</evidence>
<protein>
    <submittedName>
        <fullName evidence="1">Uncharacterized protein</fullName>
    </submittedName>
</protein>
<reference evidence="1" key="1">
    <citation type="submission" date="2019-06" db="EMBL/GenBank/DDBJ databases">
        <authorList>
            <person name="Zheng W."/>
        </authorList>
    </citation>
    <scope>NUCLEOTIDE SEQUENCE</scope>
    <source>
        <strain evidence="1">QDHG01</strain>
    </source>
</reference>
<comment type="caution">
    <text evidence="1">The sequence shown here is derived from an EMBL/GenBank/DDBJ whole genome shotgun (WGS) entry which is preliminary data.</text>
</comment>
<keyword evidence="2" id="KW-1185">Reference proteome</keyword>
<dbReference type="AlphaFoldDB" id="A0A8J8NG67"/>
<accession>A0A8J8NG67</accession>
<organism evidence="1 2">
    <name type="scientific">Halteria grandinella</name>
    <dbReference type="NCBI Taxonomy" id="5974"/>
    <lineage>
        <taxon>Eukaryota</taxon>
        <taxon>Sar</taxon>
        <taxon>Alveolata</taxon>
        <taxon>Ciliophora</taxon>
        <taxon>Intramacronucleata</taxon>
        <taxon>Spirotrichea</taxon>
        <taxon>Stichotrichia</taxon>
        <taxon>Sporadotrichida</taxon>
        <taxon>Halteriidae</taxon>
        <taxon>Halteria</taxon>
    </lineage>
</organism>
<proteinExistence type="predicted"/>
<dbReference type="Proteomes" id="UP000785679">
    <property type="component" value="Unassembled WGS sequence"/>
</dbReference>
<gene>
    <name evidence="1" type="ORF">FGO68_gene12585</name>
</gene>
<sequence>MFRESTTLKSFSLSISRAFSASYKGCPSSSEVLAKPQSMNCFIVLFEQVNFLSDLSKISTPCGMTSSVFVKAF</sequence>
<dbReference type="EMBL" id="RRYP01018172">
    <property type="protein sequence ID" value="TNV73750.1"/>
    <property type="molecule type" value="Genomic_DNA"/>
</dbReference>
<evidence type="ECO:0000313" key="1">
    <source>
        <dbReference type="EMBL" id="TNV73750.1"/>
    </source>
</evidence>
<name>A0A8J8NG67_HALGN</name>